<evidence type="ECO:0000259" key="2">
    <source>
        <dbReference type="Pfam" id="PF12430"/>
    </source>
</evidence>
<feature type="domain" description="Abscisic acid G-protein coupled receptor-like" evidence="2">
    <location>
        <begin position="302"/>
        <end position="543"/>
    </location>
</feature>
<accession>A0A9P6WLN6</accession>
<evidence type="ECO:0000256" key="1">
    <source>
        <dbReference type="SAM" id="Phobius"/>
    </source>
</evidence>
<dbReference type="PANTHER" id="PTHR15948">
    <property type="entry name" value="G-PROTEIN COUPLED RECEPTOR 89-RELATED"/>
    <property type="match status" value="1"/>
</dbReference>
<proteinExistence type="predicted"/>
<dbReference type="EMBL" id="PUHW01000161">
    <property type="protein sequence ID" value="KAG0688333.1"/>
    <property type="molecule type" value="Genomic_DNA"/>
</dbReference>
<dbReference type="InterPro" id="IPR025969">
    <property type="entry name" value="ABA_GPCR_dom"/>
</dbReference>
<feature type="transmembrane region" description="Helical" evidence="1">
    <location>
        <begin position="128"/>
        <end position="152"/>
    </location>
</feature>
<evidence type="ECO:0000313" key="3">
    <source>
        <dbReference type="EMBL" id="KAG0688333.1"/>
    </source>
</evidence>
<organism evidence="3 4">
    <name type="scientific">Pichia californica</name>
    <dbReference type="NCBI Taxonomy" id="460514"/>
    <lineage>
        <taxon>Eukaryota</taxon>
        <taxon>Fungi</taxon>
        <taxon>Dikarya</taxon>
        <taxon>Ascomycota</taxon>
        <taxon>Saccharomycotina</taxon>
        <taxon>Pichiomycetes</taxon>
        <taxon>Pichiales</taxon>
        <taxon>Pichiaceae</taxon>
        <taxon>Pichia</taxon>
    </lineage>
</organism>
<keyword evidence="1" id="KW-1133">Transmembrane helix</keyword>
<sequence>MTSFAYRCFSAIVLLLLHTLNFHLCNRFLRPTLLPLLFTTNETRLIKSINNNLKILSIDYQISLEDIIKNIKFSNNNLNQYNLISENDYSIFSISTFDTLTSLSLQLIELFIIDILNVIDFEFRHFDWYITLSILIIFLTYITPSCILYNLIISDNFENSKNNNKFKNIINFIGIFLIWCLFLGVLYMVAINKEVSGNFLQLSLYTLSLFGVSCLSILNGLGCITGCHDFWDWYYGNEEIKLKKLELELSYELKTLDVLLSSSLSSKETKIYDMIWEQLIRIDSISRDASLIKQNRQGINSFAKFSVWLYCIYKTFYGLLNTIKIVFDELGIFQFLIDYENNGKEKVSKNYTGNGDILSNIIAKIILVYIYTDQNIRSFSTFDEIVAKNEEILDMITIIVNVIISFIFFSFSFQNVLLTFKNFKKLSRKLVKLNEFEIFHKLKSVLKQSKNLNSIVISKTLLNELTYLFVSEITGIYVVSTALLLNSINMPIHLSKLIMDIDQWNSLKESTIKSYINPDFMNDWFDRWFSVGCIGTILTIIILDQVEFESSRLSNFDEEELI</sequence>
<name>A0A9P6WLN6_9ASCO</name>
<feature type="transmembrane region" description="Helical" evidence="1">
    <location>
        <begin position="91"/>
        <end position="116"/>
    </location>
</feature>
<feature type="transmembrane region" description="Helical" evidence="1">
    <location>
        <begin position="528"/>
        <end position="546"/>
    </location>
</feature>
<gene>
    <name evidence="3" type="ORF">C6P40_001129</name>
</gene>
<keyword evidence="4" id="KW-1185">Reference proteome</keyword>
<dbReference type="Proteomes" id="UP000697127">
    <property type="component" value="Unassembled WGS sequence"/>
</dbReference>
<reference evidence="3" key="1">
    <citation type="submission" date="2020-11" db="EMBL/GenBank/DDBJ databases">
        <title>Kefir isolates.</title>
        <authorList>
            <person name="Marcisauskas S."/>
            <person name="Kim Y."/>
            <person name="Blasche S."/>
        </authorList>
    </citation>
    <scope>NUCLEOTIDE SEQUENCE</scope>
    <source>
        <strain evidence="3">Olga-1</strain>
    </source>
</reference>
<dbReference type="InterPro" id="IPR015672">
    <property type="entry name" value="GPHR/GTG"/>
</dbReference>
<dbReference type="AlphaFoldDB" id="A0A9P6WLN6"/>
<evidence type="ECO:0000313" key="4">
    <source>
        <dbReference type="Proteomes" id="UP000697127"/>
    </source>
</evidence>
<keyword evidence="1" id="KW-0472">Membrane</keyword>
<feature type="transmembrane region" description="Helical" evidence="1">
    <location>
        <begin position="172"/>
        <end position="190"/>
    </location>
</feature>
<protein>
    <recommendedName>
        <fullName evidence="2">Abscisic acid G-protein coupled receptor-like domain-containing protein</fullName>
    </recommendedName>
</protein>
<feature type="transmembrane region" description="Helical" evidence="1">
    <location>
        <begin position="398"/>
        <end position="420"/>
    </location>
</feature>
<feature type="transmembrane region" description="Helical" evidence="1">
    <location>
        <begin position="465"/>
        <end position="485"/>
    </location>
</feature>
<dbReference type="Pfam" id="PF12430">
    <property type="entry name" value="ABA_GPCR"/>
    <property type="match status" value="1"/>
</dbReference>
<keyword evidence="1" id="KW-0812">Transmembrane</keyword>
<dbReference type="PANTHER" id="PTHR15948:SF0">
    <property type="entry name" value="GOLGI PH REGULATOR A-RELATED"/>
    <property type="match status" value="1"/>
</dbReference>
<feature type="transmembrane region" description="Helical" evidence="1">
    <location>
        <begin position="202"/>
        <end position="221"/>
    </location>
</feature>
<comment type="caution">
    <text evidence="3">The sequence shown here is derived from an EMBL/GenBank/DDBJ whole genome shotgun (WGS) entry which is preliminary data.</text>
</comment>